<accession>A0A4D6HJL1</accession>
<name>A0A4D6HJL1_9EURY</name>
<dbReference type="Gene3D" id="1.10.10.10">
    <property type="entry name" value="Winged helix-like DNA-binding domain superfamily/Winged helix DNA-binding domain"/>
    <property type="match status" value="1"/>
</dbReference>
<dbReference type="KEGG" id="hsn:DV733_09425"/>
<organism evidence="1 2">
    <name type="scientific">Halapricum salinum</name>
    <dbReference type="NCBI Taxonomy" id="1457250"/>
    <lineage>
        <taxon>Archaea</taxon>
        <taxon>Methanobacteriati</taxon>
        <taxon>Methanobacteriota</taxon>
        <taxon>Stenosarchaea group</taxon>
        <taxon>Halobacteria</taxon>
        <taxon>Halobacteriales</taxon>
        <taxon>Haloarculaceae</taxon>
        <taxon>Halapricum</taxon>
    </lineage>
</organism>
<dbReference type="InterPro" id="IPR036390">
    <property type="entry name" value="WH_DNA-bd_sf"/>
</dbReference>
<evidence type="ECO:0000313" key="1">
    <source>
        <dbReference type="EMBL" id="QCC52917.1"/>
    </source>
</evidence>
<reference evidence="1 2" key="1">
    <citation type="journal article" date="2019" name="Nat. Commun.">
        <title>A new type of DNA phosphorothioation-based antiviral system in archaea.</title>
        <authorList>
            <person name="Xiong L."/>
            <person name="Liu S."/>
            <person name="Chen S."/>
            <person name="Xiao Y."/>
            <person name="Zhu B."/>
            <person name="Gao Y."/>
            <person name="Zhang Y."/>
            <person name="Chen B."/>
            <person name="Luo J."/>
            <person name="Deng Z."/>
            <person name="Chen X."/>
            <person name="Wang L."/>
            <person name="Chen S."/>
        </authorList>
    </citation>
    <scope>NUCLEOTIDE SEQUENCE [LARGE SCALE GENOMIC DNA]</scope>
    <source>
        <strain evidence="1 2">CBA1105</strain>
    </source>
</reference>
<evidence type="ECO:0000313" key="2">
    <source>
        <dbReference type="Proteomes" id="UP000296706"/>
    </source>
</evidence>
<gene>
    <name evidence="1" type="ORF">DV733_09425</name>
</gene>
<dbReference type="InterPro" id="IPR036388">
    <property type="entry name" value="WH-like_DNA-bd_sf"/>
</dbReference>
<dbReference type="SUPFAM" id="SSF46785">
    <property type="entry name" value="Winged helix' DNA-binding domain"/>
    <property type="match status" value="1"/>
</dbReference>
<sequence>MPGKDREEESGKYTTTYPDSAFIDAIQQLGGMAGTSDIADEIGCTRRTAYTRLKSLENKDRVNSRKVGNSLVWTIPE</sequence>
<protein>
    <submittedName>
        <fullName evidence="1">Transcriptional regulator</fullName>
    </submittedName>
</protein>
<dbReference type="AlphaFoldDB" id="A0A4D6HJL1"/>
<dbReference type="Proteomes" id="UP000296706">
    <property type="component" value="Chromosome"/>
</dbReference>
<dbReference type="EMBL" id="CP031310">
    <property type="protein sequence ID" value="QCC52917.1"/>
    <property type="molecule type" value="Genomic_DNA"/>
</dbReference>
<proteinExistence type="predicted"/>
<keyword evidence="2" id="KW-1185">Reference proteome</keyword>